<evidence type="ECO:0000259" key="1">
    <source>
        <dbReference type="Pfam" id="PF10536"/>
    </source>
</evidence>
<comment type="caution">
    <text evidence="2">The sequence shown here is derived from an EMBL/GenBank/DDBJ whole genome shotgun (WGS) entry which is preliminary data.</text>
</comment>
<gene>
    <name evidence="2" type="ORF">J1N35_038417</name>
</gene>
<dbReference type="InterPro" id="IPR019557">
    <property type="entry name" value="AminoTfrase-like_pln_mobile"/>
</dbReference>
<dbReference type="GO" id="GO:0010073">
    <property type="term" value="P:meristem maintenance"/>
    <property type="evidence" value="ECO:0007669"/>
    <property type="project" value="InterPro"/>
</dbReference>
<sequence length="159" mass="17869">MKNSLICFDDKYISTAQAIMADDCVLEGFIQNLSKGPIIKIHGSLQDARFLHVSRMLRGYKLDPTLINTLVERWRRETHTFHLSCGECTITLKDVAWQLDLPVDGLIVAGSVVIPGKEDLCVTFLGKVSNKFQGGQIEMKWLETNFKKLPSSVTDVVKE</sequence>
<dbReference type="EMBL" id="JAIQCV010000011">
    <property type="protein sequence ID" value="KAH1047633.1"/>
    <property type="molecule type" value="Genomic_DNA"/>
</dbReference>
<protein>
    <recommendedName>
        <fullName evidence="1">Aminotransferase-like plant mobile domain-containing protein</fullName>
    </recommendedName>
</protein>
<name>A0A9D3UM46_9ROSI</name>
<dbReference type="PANTHER" id="PTHR46033:SF8">
    <property type="entry name" value="PROTEIN MAINTENANCE OF MERISTEMS-LIKE"/>
    <property type="match status" value="1"/>
</dbReference>
<dbReference type="Pfam" id="PF10536">
    <property type="entry name" value="PMD"/>
    <property type="match status" value="1"/>
</dbReference>
<accession>A0A9D3UM46</accession>
<proteinExistence type="predicted"/>
<feature type="domain" description="Aminotransferase-like plant mobile" evidence="1">
    <location>
        <begin position="55"/>
        <end position="147"/>
    </location>
</feature>
<keyword evidence="3" id="KW-1185">Reference proteome</keyword>
<dbReference type="InterPro" id="IPR044824">
    <property type="entry name" value="MAIN-like"/>
</dbReference>
<organism evidence="2 3">
    <name type="scientific">Gossypium stocksii</name>
    <dbReference type="NCBI Taxonomy" id="47602"/>
    <lineage>
        <taxon>Eukaryota</taxon>
        <taxon>Viridiplantae</taxon>
        <taxon>Streptophyta</taxon>
        <taxon>Embryophyta</taxon>
        <taxon>Tracheophyta</taxon>
        <taxon>Spermatophyta</taxon>
        <taxon>Magnoliopsida</taxon>
        <taxon>eudicotyledons</taxon>
        <taxon>Gunneridae</taxon>
        <taxon>Pentapetalae</taxon>
        <taxon>rosids</taxon>
        <taxon>malvids</taxon>
        <taxon>Malvales</taxon>
        <taxon>Malvaceae</taxon>
        <taxon>Malvoideae</taxon>
        <taxon>Gossypium</taxon>
    </lineage>
</organism>
<evidence type="ECO:0000313" key="3">
    <source>
        <dbReference type="Proteomes" id="UP000828251"/>
    </source>
</evidence>
<dbReference type="Proteomes" id="UP000828251">
    <property type="component" value="Unassembled WGS sequence"/>
</dbReference>
<dbReference type="AlphaFoldDB" id="A0A9D3UM46"/>
<evidence type="ECO:0000313" key="2">
    <source>
        <dbReference type="EMBL" id="KAH1047633.1"/>
    </source>
</evidence>
<reference evidence="2 3" key="1">
    <citation type="journal article" date="2021" name="Plant Biotechnol. J.">
        <title>Multi-omics assisted identification of the key and species-specific regulatory components of drought-tolerant mechanisms in Gossypium stocksii.</title>
        <authorList>
            <person name="Yu D."/>
            <person name="Ke L."/>
            <person name="Zhang D."/>
            <person name="Wu Y."/>
            <person name="Sun Y."/>
            <person name="Mei J."/>
            <person name="Sun J."/>
            <person name="Sun Y."/>
        </authorList>
    </citation>
    <scope>NUCLEOTIDE SEQUENCE [LARGE SCALE GENOMIC DNA]</scope>
    <source>
        <strain evidence="3">cv. E1</strain>
        <tissue evidence="2">Leaf</tissue>
    </source>
</reference>
<dbReference type="PANTHER" id="PTHR46033">
    <property type="entry name" value="PROTEIN MAIN-LIKE 2"/>
    <property type="match status" value="1"/>
</dbReference>
<dbReference type="OrthoDB" id="996626at2759"/>